<sequence>MRAHLLLLFGIALCIRPSTSQTQQFRQCRDNSDCPQGARCVDTNGQDYYGNDMGRCQCTSGLYPYIGETRLTYDLGVMDQQTVSCRGMNSCTQYDQDCGPYGYCEEVQGRYYCRCRDGYSGERCEIPGMNRRGLGNILPLIGAGVAALVLLGVGGAALSSLSG</sequence>
<evidence type="ECO:0000313" key="5">
    <source>
        <dbReference type="Proteomes" id="UP000694844"/>
    </source>
</evidence>
<dbReference type="PROSITE" id="PS50026">
    <property type="entry name" value="EGF_3"/>
    <property type="match status" value="1"/>
</dbReference>
<keyword evidence="1" id="KW-0245">EGF-like domain</keyword>
<dbReference type="OrthoDB" id="6133584at2759"/>
<keyword evidence="2" id="KW-0812">Transmembrane</keyword>
<evidence type="ECO:0000256" key="3">
    <source>
        <dbReference type="SAM" id="SignalP"/>
    </source>
</evidence>
<gene>
    <name evidence="6" type="primary">LOC111116151</name>
</gene>
<keyword evidence="3" id="KW-0732">Signal</keyword>
<feature type="disulfide bond" evidence="1">
    <location>
        <begin position="115"/>
        <end position="124"/>
    </location>
</feature>
<accession>A0A8B8C6W1</accession>
<dbReference type="Gene3D" id="2.10.25.10">
    <property type="entry name" value="Laminin"/>
    <property type="match status" value="1"/>
</dbReference>
<dbReference type="PROSITE" id="PS01186">
    <property type="entry name" value="EGF_2"/>
    <property type="match status" value="1"/>
</dbReference>
<dbReference type="RefSeq" id="XP_022310859.1">
    <property type="nucleotide sequence ID" value="XM_022455151.1"/>
</dbReference>
<comment type="caution">
    <text evidence="1">Lacks conserved residue(s) required for the propagation of feature annotation.</text>
</comment>
<dbReference type="SUPFAM" id="SSF57196">
    <property type="entry name" value="EGF/Laminin"/>
    <property type="match status" value="1"/>
</dbReference>
<reference evidence="6" key="1">
    <citation type="submission" date="2025-08" db="UniProtKB">
        <authorList>
            <consortium name="RefSeq"/>
        </authorList>
    </citation>
    <scope>IDENTIFICATION</scope>
    <source>
        <tissue evidence="6">Whole sample</tissue>
    </source>
</reference>
<dbReference type="AlphaFoldDB" id="A0A8B8C6W1"/>
<keyword evidence="5" id="KW-1185">Reference proteome</keyword>
<dbReference type="SMART" id="SM00181">
    <property type="entry name" value="EGF"/>
    <property type="match status" value="2"/>
</dbReference>
<dbReference type="PROSITE" id="PS00022">
    <property type="entry name" value="EGF_1"/>
    <property type="match status" value="1"/>
</dbReference>
<evidence type="ECO:0000256" key="1">
    <source>
        <dbReference type="PROSITE-ProRule" id="PRU00076"/>
    </source>
</evidence>
<dbReference type="GeneID" id="111116151"/>
<keyword evidence="2" id="KW-0472">Membrane</keyword>
<evidence type="ECO:0000256" key="2">
    <source>
        <dbReference type="SAM" id="Phobius"/>
    </source>
</evidence>
<protein>
    <submittedName>
        <fullName evidence="6">Adhesion G protein-coupled receptor E1-like</fullName>
    </submittedName>
</protein>
<dbReference type="Proteomes" id="UP000694844">
    <property type="component" value="Chromosome 9"/>
</dbReference>
<keyword evidence="2" id="KW-1133">Transmembrane helix</keyword>
<dbReference type="CDD" id="cd00054">
    <property type="entry name" value="EGF_CA"/>
    <property type="match status" value="1"/>
</dbReference>
<evidence type="ECO:0000313" key="6">
    <source>
        <dbReference type="RefSeq" id="XP_022310859.1"/>
    </source>
</evidence>
<feature type="domain" description="EGF-like" evidence="4">
    <location>
        <begin position="87"/>
        <end position="125"/>
    </location>
</feature>
<evidence type="ECO:0000259" key="4">
    <source>
        <dbReference type="PROSITE" id="PS50026"/>
    </source>
</evidence>
<feature type="chain" id="PRO_5034273092" evidence="3">
    <location>
        <begin position="21"/>
        <end position="163"/>
    </location>
</feature>
<dbReference type="KEGG" id="cvn:111116151"/>
<organism evidence="5 6">
    <name type="scientific">Crassostrea virginica</name>
    <name type="common">Eastern oyster</name>
    <dbReference type="NCBI Taxonomy" id="6565"/>
    <lineage>
        <taxon>Eukaryota</taxon>
        <taxon>Metazoa</taxon>
        <taxon>Spiralia</taxon>
        <taxon>Lophotrochozoa</taxon>
        <taxon>Mollusca</taxon>
        <taxon>Bivalvia</taxon>
        <taxon>Autobranchia</taxon>
        <taxon>Pteriomorphia</taxon>
        <taxon>Ostreida</taxon>
        <taxon>Ostreoidea</taxon>
        <taxon>Ostreidae</taxon>
        <taxon>Crassostrea</taxon>
    </lineage>
</organism>
<feature type="signal peptide" evidence="3">
    <location>
        <begin position="1"/>
        <end position="20"/>
    </location>
</feature>
<feature type="transmembrane region" description="Helical" evidence="2">
    <location>
        <begin position="137"/>
        <end position="158"/>
    </location>
</feature>
<name>A0A8B8C6W1_CRAVI</name>
<keyword evidence="1" id="KW-1015">Disulfide bond</keyword>
<proteinExistence type="predicted"/>
<dbReference type="InterPro" id="IPR000742">
    <property type="entry name" value="EGF"/>
</dbReference>